<proteinExistence type="predicted"/>
<dbReference type="Pfam" id="PF05932">
    <property type="entry name" value="CesT"/>
    <property type="match status" value="1"/>
</dbReference>
<reference evidence="1 2" key="1">
    <citation type="submission" date="2005-11" db="EMBL/GenBank/DDBJ databases">
        <title>The complete genome sequence of Lawsonia intracellularis: the causative agent of proliferative enteropathy.</title>
        <authorList>
            <person name="Kaur K."/>
            <person name="Zhang Q."/>
            <person name="Beckler D."/>
            <person name="Munir S."/>
            <person name="Li L."/>
            <person name="Kinsley K."/>
            <person name="Herron L."/>
            <person name="Peterson A."/>
            <person name="May B."/>
            <person name="Singh S."/>
            <person name="Gebhart C."/>
            <person name="Kapur V."/>
        </authorList>
    </citation>
    <scope>NUCLEOTIDE SEQUENCE [LARGE SCALE GENOMIC DNA]</scope>
    <source>
        <strain evidence="1 2">PHE/MN1-00</strain>
    </source>
</reference>
<dbReference type="SUPFAM" id="SSF69635">
    <property type="entry name" value="Type III secretory system chaperone-like"/>
    <property type="match status" value="1"/>
</dbReference>
<protein>
    <submittedName>
        <fullName evidence="1">NA</fullName>
    </submittedName>
</protein>
<dbReference type="GO" id="GO:0030254">
    <property type="term" value="P:protein secretion by the type III secretion system"/>
    <property type="evidence" value="ECO:0007669"/>
    <property type="project" value="InterPro"/>
</dbReference>
<dbReference type="EMBL" id="AM180252">
    <property type="protein sequence ID" value="CAJ54717.1"/>
    <property type="molecule type" value="Genomic_DNA"/>
</dbReference>
<keyword evidence="2" id="KW-1185">Reference proteome</keyword>
<dbReference type="Gene3D" id="3.30.1460.10">
    <property type="match status" value="1"/>
</dbReference>
<dbReference type="HOGENOM" id="CLU_1883163_0_0_7"/>
<evidence type="ECO:0000313" key="2">
    <source>
        <dbReference type="Proteomes" id="UP000002430"/>
    </source>
</evidence>
<accession>Q1MQL0</accession>
<name>Q1MQL0_LAWIP</name>
<dbReference type="RefSeq" id="WP_011526746.1">
    <property type="nucleotide sequence ID" value="NC_008011.1"/>
</dbReference>
<sequence length="135" mass="15787">MSSQYFQQIMEDFFKELGIESYKQPELTYVLTAQDFGEIIIAEQPTQWVTLLAQIGEKPFDSSILWYQDILIENSLLDKATPKPSLGLIGKTLIQNAQLPLEYLTLQLLKQWIEFFLKIAVENQKRFIVNWKENV</sequence>
<dbReference type="InterPro" id="IPR010261">
    <property type="entry name" value="Tir_chaperone"/>
</dbReference>
<dbReference type="CDD" id="cd16364">
    <property type="entry name" value="T3SC_I-like"/>
    <property type="match status" value="1"/>
</dbReference>
<dbReference type="Proteomes" id="UP000002430">
    <property type="component" value="Chromosome"/>
</dbReference>
<gene>
    <name evidence="1" type="ordered locus">LI0663</name>
</gene>
<evidence type="ECO:0000313" key="1">
    <source>
        <dbReference type="EMBL" id="CAJ54717.1"/>
    </source>
</evidence>
<organism evidence="1 2">
    <name type="scientific">Lawsonia intracellularis (strain PHE/MN1-00)</name>
    <dbReference type="NCBI Taxonomy" id="363253"/>
    <lineage>
        <taxon>Bacteria</taxon>
        <taxon>Pseudomonadati</taxon>
        <taxon>Thermodesulfobacteriota</taxon>
        <taxon>Desulfovibrionia</taxon>
        <taxon>Desulfovibrionales</taxon>
        <taxon>Desulfovibrionaceae</taxon>
        <taxon>Lawsonia</taxon>
    </lineage>
</organism>
<dbReference type="KEGG" id="lip:LI0663"/>
<dbReference type="AlphaFoldDB" id="Q1MQL0"/>